<evidence type="ECO:0000313" key="2">
    <source>
        <dbReference type="Proteomes" id="UP001374584"/>
    </source>
</evidence>
<proteinExistence type="predicted"/>
<dbReference type="GO" id="GO:0005975">
    <property type="term" value="P:carbohydrate metabolic process"/>
    <property type="evidence" value="ECO:0007669"/>
    <property type="project" value="InterPro"/>
</dbReference>
<sequence length="122" mass="13235">MYFDCSAGGIALSTLVPATVSSISSLAKSYVANLQIWSMHGLLLTIEAAGLSFVSHVQATLSLAMDILLSDENGLVDIQQGVGRLINAIASVIVEQIEDKLFFMLDEETDDIDKYKFLTLFC</sequence>
<name>A0AAN9RKI6_PHACN</name>
<dbReference type="AlphaFoldDB" id="A0AAN9RKI6"/>
<protein>
    <submittedName>
        <fullName evidence="1">Uncharacterized protein</fullName>
    </submittedName>
</protein>
<dbReference type="InterPro" id="IPR044218">
    <property type="entry name" value="SWEETIE"/>
</dbReference>
<dbReference type="PANTHER" id="PTHR46975">
    <property type="entry name" value="PROTEIN SWEETIE"/>
    <property type="match status" value="1"/>
</dbReference>
<keyword evidence="2" id="KW-1185">Reference proteome</keyword>
<dbReference type="PANTHER" id="PTHR46975:SF2">
    <property type="entry name" value="PROTEIN SWEETIE"/>
    <property type="match status" value="1"/>
</dbReference>
<evidence type="ECO:0000313" key="1">
    <source>
        <dbReference type="EMBL" id="KAK7374929.1"/>
    </source>
</evidence>
<gene>
    <name evidence="1" type="ORF">VNO80_08372</name>
</gene>
<comment type="caution">
    <text evidence="1">The sequence shown here is derived from an EMBL/GenBank/DDBJ whole genome shotgun (WGS) entry which is preliminary data.</text>
</comment>
<organism evidence="1 2">
    <name type="scientific">Phaseolus coccineus</name>
    <name type="common">Scarlet runner bean</name>
    <name type="synonym">Phaseolus multiflorus</name>
    <dbReference type="NCBI Taxonomy" id="3886"/>
    <lineage>
        <taxon>Eukaryota</taxon>
        <taxon>Viridiplantae</taxon>
        <taxon>Streptophyta</taxon>
        <taxon>Embryophyta</taxon>
        <taxon>Tracheophyta</taxon>
        <taxon>Spermatophyta</taxon>
        <taxon>Magnoliopsida</taxon>
        <taxon>eudicotyledons</taxon>
        <taxon>Gunneridae</taxon>
        <taxon>Pentapetalae</taxon>
        <taxon>rosids</taxon>
        <taxon>fabids</taxon>
        <taxon>Fabales</taxon>
        <taxon>Fabaceae</taxon>
        <taxon>Papilionoideae</taxon>
        <taxon>50 kb inversion clade</taxon>
        <taxon>NPAAA clade</taxon>
        <taxon>indigoferoid/millettioid clade</taxon>
        <taxon>Phaseoleae</taxon>
        <taxon>Phaseolus</taxon>
    </lineage>
</organism>
<accession>A0AAN9RKI6</accession>
<reference evidence="1 2" key="1">
    <citation type="submission" date="2024-01" db="EMBL/GenBank/DDBJ databases">
        <title>The genomes of 5 underutilized Papilionoideae crops provide insights into root nodulation and disease resistanc.</title>
        <authorList>
            <person name="Jiang F."/>
        </authorList>
    </citation>
    <scope>NUCLEOTIDE SEQUENCE [LARGE SCALE GENOMIC DNA]</scope>
    <source>
        <strain evidence="1">JINMINGXINNONG_FW02</strain>
        <tissue evidence="1">Leaves</tissue>
    </source>
</reference>
<dbReference type="Proteomes" id="UP001374584">
    <property type="component" value="Unassembled WGS sequence"/>
</dbReference>
<dbReference type="EMBL" id="JAYMYR010000003">
    <property type="protein sequence ID" value="KAK7374929.1"/>
    <property type="molecule type" value="Genomic_DNA"/>
</dbReference>